<feature type="compositionally biased region" description="Polar residues" evidence="1">
    <location>
        <begin position="9"/>
        <end position="24"/>
    </location>
</feature>
<evidence type="ECO:0000256" key="1">
    <source>
        <dbReference type="SAM" id="MobiDB-lite"/>
    </source>
</evidence>
<protein>
    <submittedName>
        <fullName evidence="2">Uncharacterized protein</fullName>
    </submittedName>
</protein>
<dbReference type="EMBL" id="JACHJI010000005">
    <property type="protein sequence ID" value="MBB4899365.1"/>
    <property type="molecule type" value="Genomic_DNA"/>
</dbReference>
<sequence length="42" mass="4535">MTSKEHNGHQPTATDDLQLAQSQHIAHATGLRDTLPTARATL</sequence>
<name>A0A7W7LZI8_9ACTN</name>
<dbReference type="Proteomes" id="UP000579523">
    <property type="component" value="Unassembled WGS sequence"/>
</dbReference>
<organism evidence="2 3">
    <name type="scientific">Streptomyces griseomycini</name>
    <dbReference type="NCBI Taxonomy" id="66895"/>
    <lineage>
        <taxon>Bacteria</taxon>
        <taxon>Bacillati</taxon>
        <taxon>Actinomycetota</taxon>
        <taxon>Actinomycetes</taxon>
        <taxon>Kitasatosporales</taxon>
        <taxon>Streptomycetaceae</taxon>
        <taxon>Streptomyces</taxon>
    </lineage>
</organism>
<accession>A0A7W7LZI8</accession>
<evidence type="ECO:0000313" key="3">
    <source>
        <dbReference type="Proteomes" id="UP000579523"/>
    </source>
</evidence>
<proteinExistence type="predicted"/>
<keyword evidence="3" id="KW-1185">Reference proteome</keyword>
<comment type="caution">
    <text evidence="2">The sequence shown here is derived from an EMBL/GenBank/DDBJ whole genome shotgun (WGS) entry which is preliminary data.</text>
</comment>
<dbReference type="RefSeq" id="WP_268254595.1">
    <property type="nucleotide sequence ID" value="NZ_BMTK01000014.1"/>
</dbReference>
<feature type="region of interest" description="Disordered" evidence="1">
    <location>
        <begin position="1"/>
        <end position="42"/>
    </location>
</feature>
<dbReference type="AlphaFoldDB" id="A0A7W7LZI8"/>
<reference evidence="2 3" key="1">
    <citation type="submission" date="2020-08" db="EMBL/GenBank/DDBJ databases">
        <title>Genomic Encyclopedia of Type Strains, Phase III (KMG-III): the genomes of soil and plant-associated and newly described type strains.</title>
        <authorList>
            <person name="Whitman W."/>
        </authorList>
    </citation>
    <scope>NUCLEOTIDE SEQUENCE [LARGE SCALE GENOMIC DNA]</scope>
    <source>
        <strain evidence="2 3">CECT 3273</strain>
    </source>
</reference>
<gene>
    <name evidence="2" type="ORF">FHS37_003425</name>
</gene>
<evidence type="ECO:0000313" key="2">
    <source>
        <dbReference type="EMBL" id="MBB4899365.1"/>
    </source>
</evidence>